<dbReference type="OrthoDB" id="1427074at2"/>
<dbReference type="Gene3D" id="2.60.450.10">
    <property type="entry name" value="Lipopolysaccharide (LPS) transport protein A like domain"/>
    <property type="match status" value="1"/>
</dbReference>
<accession>A0A1V6LR53</accession>
<reference evidence="1 2" key="1">
    <citation type="submission" date="2016-12" db="EMBL/GenBank/DDBJ databases">
        <authorList>
            <person name="Song W.-J."/>
            <person name="Kurnit D.M."/>
        </authorList>
    </citation>
    <scope>NUCLEOTIDE SEQUENCE [LARGE SCALE GENOMIC DNA]</scope>
    <source>
        <strain evidence="1 2">HSG9</strain>
    </source>
</reference>
<sequence>MLQNIQDTSLRFATALAVAILFIACQDNYERVGQEAKAKIFPQGVAENFKLTYTEAEKPMSTKDSAVTKVIAILESPLNEDYDNLSFRYKVFPKGLQVEFYDEEGNKNTVKADYGMVYTQTKIIDLRGNVVITSNDGKQLETDQLYWDQNNNWIFTEEKFTYTNPEEGTVMDGEGMDFNKDFTFLNAHKTFGIMTIKEEQND</sequence>
<dbReference type="InterPro" id="IPR026265">
    <property type="entry name" value="LptC"/>
</dbReference>
<dbReference type="Proteomes" id="UP000191680">
    <property type="component" value="Unassembled WGS sequence"/>
</dbReference>
<dbReference type="AlphaFoldDB" id="A0A1V6LR53"/>
<dbReference type="NCBIfam" id="TIGR04409">
    <property type="entry name" value="LptC_YrbK"/>
    <property type="match status" value="1"/>
</dbReference>
<comment type="caution">
    <text evidence="1">The sequence shown here is derived from an EMBL/GenBank/DDBJ whole genome shotgun (WGS) entry which is preliminary data.</text>
</comment>
<keyword evidence="2" id="KW-1185">Reference proteome</keyword>
<dbReference type="InterPro" id="IPR010664">
    <property type="entry name" value="LipoPS_assembly_LptC-rel"/>
</dbReference>
<dbReference type="GO" id="GO:0015221">
    <property type="term" value="F:lipopolysaccharide transmembrane transporter activity"/>
    <property type="evidence" value="ECO:0007669"/>
    <property type="project" value="InterPro"/>
</dbReference>
<name>A0A1V6LR53_9FLAO</name>
<protein>
    <submittedName>
        <fullName evidence="1">LPS export ABC transporter periplasmic protein LptC</fullName>
    </submittedName>
</protein>
<dbReference type="GO" id="GO:0005886">
    <property type="term" value="C:plasma membrane"/>
    <property type="evidence" value="ECO:0007669"/>
    <property type="project" value="InterPro"/>
</dbReference>
<gene>
    <name evidence="1" type="ORF">BUL40_10315</name>
</gene>
<evidence type="ECO:0000313" key="1">
    <source>
        <dbReference type="EMBL" id="OQD42507.1"/>
    </source>
</evidence>
<organism evidence="1 2">
    <name type="scientific">Croceivirga radicis</name>
    <dbReference type="NCBI Taxonomy" id="1929488"/>
    <lineage>
        <taxon>Bacteria</taxon>
        <taxon>Pseudomonadati</taxon>
        <taxon>Bacteroidota</taxon>
        <taxon>Flavobacteriia</taxon>
        <taxon>Flavobacteriales</taxon>
        <taxon>Flavobacteriaceae</taxon>
        <taxon>Croceivirga</taxon>
    </lineage>
</organism>
<dbReference type="EMBL" id="MTBC01000006">
    <property type="protein sequence ID" value="OQD42507.1"/>
    <property type="molecule type" value="Genomic_DNA"/>
</dbReference>
<proteinExistence type="predicted"/>
<evidence type="ECO:0000313" key="2">
    <source>
        <dbReference type="Proteomes" id="UP000191680"/>
    </source>
</evidence>
<dbReference type="Pfam" id="PF06835">
    <property type="entry name" value="LptC"/>
    <property type="match status" value="1"/>
</dbReference>
<dbReference type="RefSeq" id="WP_080319193.1">
    <property type="nucleotide sequence ID" value="NZ_MTBC01000006.1"/>
</dbReference>